<protein>
    <submittedName>
        <fullName evidence="1">Uncharacterized protein</fullName>
    </submittedName>
</protein>
<gene>
    <name evidence="1" type="ORF">E1298_01670</name>
</gene>
<comment type="caution">
    <text evidence="1">The sequence shown here is derived from an EMBL/GenBank/DDBJ whole genome shotgun (WGS) entry which is preliminary data.</text>
</comment>
<proteinExistence type="predicted"/>
<accession>A0A4R5CDY5</accession>
<evidence type="ECO:0000313" key="2">
    <source>
        <dbReference type="Proteomes" id="UP000294513"/>
    </source>
</evidence>
<dbReference type="EMBL" id="SMKU01000003">
    <property type="protein sequence ID" value="TDD97169.1"/>
    <property type="molecule type" value="Genomic_DNA"/>
</dbReference>
<keyword evidence="2" id="KW-1185">Reference proteome</keyword>
<dbReference type="RefSeq" id="WP_131888929.1">
    <property type="nucleotide sequence ID" value="NZ_SMKU01000003.1"/>
</dbReference>
<evidence type="ECO:0000313" key="1">
    <source>
        <dbReference type="EMBL" id="TDD97169.1"/>
    </source>
</evidence>
<name>A0A4R5CDY5_9ACTN</name>
<organism evidence="1 2">
    <name type="scientific">Actinomadura rubrisoli</name>
    <dbReference type="NCBI Taxonomy" id="2530368"/>
    <lineage>
        <taxon>Bacteria</taxon>
        <taxon>Bacillati</taxon>
        <taxon>Actinomycetota</taxon>
        <taxon>Actinomycetes</taxon>
        <taxon>Streptosporangiales</taxon>
        <taxon>Thermomonosporaceae</taxon>
        <taxon>Actinomadura</taxon>
    </lineage>
</organism>
<sequence>MKDNDLHIDVEALNYLLRGRDIVTYIRRKLAEIADNISEQAVRTGDNVPRHIHKSSLRAGYGYEHYEDDIDTLIAVRDRVATGFVIVNRHAILLEFGWTDMAGTHHPPRAYMRTALRMVADV</sequence>
<dbReference type="OrthoDB" id="4218038at2"/>
<dbReference type="AlphaFoldDB" id="A0A4R5CDY5"/>
<dbReference type="Proteomes" id="UP000294513">
    <property type="component" value="Unassembled WGS sequence"/>
</dbReference>
<reference evidence="1 2" key="1">
    <citation type="submission" date="2019-03" db="EMBL/GenBank/DDBJ databases">
        <title>Draft genome sequences of novel Actinobacteria.</title>
        <authorList>
            <person name="Sahin N."/>
            <person name="Ay H."/>
            <person name="Saygin H."/>
        </authorList>
    </citation>
    <scope>NUCLEOTIDE SEQUENCE [LARGE SCALE GENOMIC DNA]</scope>
    <source>
        <strain evidence="1 2">H3C3</strain>
    </source>
</reference>